<gene>
    <name evidence="1" type="ORF">RRG08_061869</name>
</gene>
<evidence type="ECO:0000313" key="2">
    <source>
        <dbReference type="Proteomes" id="UP001283361"/>
    </source>
</evidence>
<keyword evidence="2" id="KW-1185">Reference proteome</keyword>
<reference evidence="1" key="1">
    <citation type="journal article" date="2023" name="G3 (Bethesda)">
        <title>A reference genome for the long-term kleptoplast-retaining sea slug Elysia crispata morphotype clarki.</title>
        <authorList>
            <person name="Eastman K.E."/>
            <person name="Pendleton A.L."/>
            <person name="Shaikh M.A."/>
            <person name="Suttiyut T."/>
            <person name="Ogas R."/>
            <person name="Tomko P."/>
            <person name="Gavelis G."/>
            <person name="Widhalm J.R."/>
            <person name="Wisecaver J.H."/>
        </authorList>
    </citation>
    <scope>NUCLEOTIDE SEQUENCE</scope>
    <source>
        <strain evidence="1">ECLA1</strain>
    </source>
</reference>
<dbReference type="Proteomes" id="UP001283361">
    <property type="component" value="Unassembled WGS sequence"/>
</dbReference>
<dbReference type="EMBL" id="JAWDGP010008055">
    <property type="protein sequence ID" value="KAK3696094.1"/>
    <property type="molecule type" value="Genomic_DNA"/>
</dbReference>
<sequence length="113" mass="12397">MTRDRHGSEPLPQLPSRNDITYRVAKDGDRKISNTGIGAESFREMLLPVAPPPRSPIVAHQSGQPCWACKSQEANAAGCRELSVRSGQRDSPQDSQLTHRLTVILISLPLKSI</sequence>
<comment type="caution">
    <text evidence="1">The sequence shown here is derived from an EMBL/GenBank/DDBJ whole genome shotgun (WGS) entry which is preliminary data.</text>
</comment>
<organism evidence="1 2">
    <name type="scientific">Elysia crispata</name>
    <name type="common">lettuce slug</name>
    <dbReference type="NCBI Taxonomy" id="231223"/>
    <lineage>
        <taxon>Eukaryota</taxon>
        <taxon>Metazoa</taxon>
        <taxon>Spiralia</taxon>
        <taxon>Lophotrochozoa</taxon>
        <taxon>Mollusca</taxon>
        <taxon>Gastropoda</taxon>
        <taxon>Heterobranchia</taxon>
        <taxon>Euthyneura</taxon>
        <taxon>Panpulmonata</taxon>
        <taxon>Sacoglossa</taxon>
        <taxon>Placobranchoidea</taxon>
        <taxon>Plakobranchidae</taxon>
        <taxon>Elysia</taxon>
    </lineage>
</organism>
<evidence type="ECO:0000313" key="1">
    <source>
        <dbReference type="EMBL" id="KAK3696094.1"/>
    </source>
</evidence>
<name>A0AAE1CIS7_9GAST</name>
<proteinExistence type="predicted"/>
<protein>
    <submittedName>
        <fullName evidence="1">Uncharacterized protein</fullName>
    </submittedName>
</protein>
<dbReference type="AlphaFoldDB" id="A0AAE1CIS7"/>
<accession>A0AAE1CIS7</accession>